<evidence type="ECO:0000313" key="3">
    <source>
        <dbReference type="Proteomes" id="UP000050761"/>
    </source>
</evidence>
<reference evidence="2 3" key="1">
    <citation type="submission" date="2018-11" db="EMBL/GenBank/DDBJ databases">
        <authorList>
            <consortium name="Pathogen Informatics"/>
        </authorList>
    </citation>
    <scope>NUCLEOTIDE SEQUENCE [LARGE SCALE GENOMIC DNA]</scope>
</reference>
<keyword evidence="1" id="KW-0812">Transmembrane</keyword>
<dbReference type="PANTHER" id="PTHR10185:SF12">
    <property type="entry name" value="PLD PHOSPHODIESTERASE DOMAIN-CONTAINING PROTEIN"/>
    <property type="match status" value="1"/>
</dbReference>
<name>A0A183GG20_HELPZ</name>
<dbReference type="InterPro" id="IPR050874">
    <property type="entry name" value="Diverse_PLD-related"/>
</dbReference>
<keyword evidence="3" id="KW-1185">Reference proteome</keyword>
<organism evidence="3 4">
    <name type="scientific">Heligmosomoides polygyrus</name>
    <name type="common">Parasitic roundworm</name>
    <dbReference type="NCBI Taxonomy" id="6339"/>
    <lineage>
        <taxon>Eukaryota</taxon>
        <taxon>Metazoa</taxon>
        <taxon>Ecdysozoa</taxon>
        <taxon>Nematoda</taxon>
        <taxon>Chromadorea</taxon>
        <taxon>Rhabditida</taxon>
        <taxon>Rhabditina</taxon>
        <taxon>Rhabditomorpha</taxon>
        <taxon>Strongyloidea</taxon>
        <taxon>Heligmosomidae</taxon>
        <taxon>Heligmosomoides</taxon>
    </lineage>
</organism>
<evidence type="ECO:0000256" key="1">
    <source>
        <dbReference type="SAM" id="Phobius"/>
    </source>
</evidence>
<accession>A0A3P8BVN8</accession>
<dbReference type="AlphaFoldDB" id="A0A183GG20"/>
<evidence type="ECO:0000313" key="4">
    <source>
        <dbReference type="WBParaSite" id="HPBE_0002139301-mRNA-1"/>
    </source>
</evidence>
<accession>A0A183GG20</accession>
<dbReference type="WBParaSite" id="HPBE_0002139301-mRNA-1">
    <property type="protein sequence ID" value="HPBE_0002139301-mRNA-1"/>
    <property type="gene ID" value="HPBE_0002139301"/>
</dbReference>
<reference evidence="4" key="2">
    <citation type="submission" date="2019-09" db="UniProtKB">
        <authorList>
            <consortium name="WormBaseParasite"/>
        </authorList>
    </citation>
    <scope>IDENTIFICATION</scope>
</reference>
<dbReference type="PANTHER" id="PTHR10185">
    <property type="entry name" value="PHOSPHOLIPASE D - RELATED"/>
    <property type="match status" value="1"/>
</dbReference>
<proteinExistence type="predicted"/>
<feature type="transmembrane region" description="Helical" evidence="1">
    <location>
        <begin position="6"/>
        <end position="24"/>
    </location>
</feature>
<protein>
    <submittedName>
        <fullName evidence="4">CUB domain-containing protein</fullName>
    </submittedName>
</protein>
<gene>
    <name evidence="2" type="ORF">HPBE_LOCUS21392</name>
</gene>
<dbReference type="EMBL" id="UZAH01032962">
    <property type="protein sequence ID" value="VDP25051.1"/>
    <property type="molecule type" value="Genomic_DNA"/>
</dbReference>
<keyword evidence="1" id="KW-1133">Transmembrane helix</keyword>
<evidence type="ECO:0000313" key="2">
    <source>
        <dbReference type="EMBL" id="VDP25051.1"/>
    </source>
</evidence>
<keyword evidence="1" id="KW-0472">Membrane</keyword>
<sequence>MPVGVIIGHAITAALVILVYFAAIKPASNGGDTYNYYGNCNTLGSVAGTYAFSFRFVICESIPAGLTFDPTYPIYNSTTNCWLRLMSEAQTDILIGSYYWSLLVQNTGDNYTADTTGTAGDVSFFSFH</sequence>
<dbReference type="Proteomes" id="UP000050761">
    <property type="component" value="Unassembled WGS sequence"/>
</dbReference>